<dbReference type="CDD" id="cd00200">
    <property type="entry name" value="WD40"/>
    <property type="match status" value="1"/>
</dbReference>
<reference evidence="7 8" key="1">
    <citation type="journal article" date="2018" name="MBio">
        <title>Comparative Genomics Reveals the Core Gene Toolbox for the Fungus-Insect Symbiosis.</title>
        <authorList>
            <person name="Wang Y."/>
            <person name="Stata M."/>
            <person name="Wang W."/>
            <person name="Stajich J.E."/>
            <person name="White M.M."/>
            <person name="Moncalvo J.M."/>
        </authorList>
    </citation>
    <scope>NUCLEOTIDE SEQUENCE [LARGE SCALE GENOMIC DNA]</scope>
    <source>
        <strain evidence="7 8">AUS-126-30</strain>
    </source>
</reference>
<sequence length="529" mass="59497">MDTFNPWATWEIEILSRLRDRDAETQTICEASASYSALAKKVAEYTESALNPTTYQTMPHDTKKSNEESSAQINMRAPLAQQRMVELEAKVEELNKEKSELYKIQSVNAQRLLEISEKTRENLEIIKKQEQEKTDMETEIRFRTQKLQDQTETIKEKNKTIEILQDEVTALQLELVHLEDKIAKLWEENQQLVQRWLKKMNEEVEIMNSYNHQEGRKKSMAMLPQNIRGLSLTNGQIASKIPTSTIRKIDTKLSEIHNISVSPKGNILAVVGEENSVQLFNLDTGLFKAKLKGCTSSVFDIQFNSDGSLIAAAGGDNSIYIWASNNGSLVKTLTGHISRVVAIRFSPSSSRIISCSQDRTVKVWDIHTGNCLKTIFTISNCNSLGLLDNEGTMIVTGHMDHGIRTWNTTTGLKIQETKPHNDSIQYILSCSRDGTLAVIDASTLQIVWILKATGFVPHSRWASCSFSIDGRYACCGSTNGVLYFWDLHNGGALVEQLHVHKSAVTGISWNNSNGRMYSSEIKSFILVLE</sequence>
<evidence type="ECO:0000256" key="1">
    <source>
        <dbReference type="ARBA" id="ARBA00005331"/>
    </source>
</evidence>
<organism evidence="7 8">
    <name type="scientific">Smittium angustum</name>
    <dbReference type="NCBI Taxonomy" id="133377"/>
    <lineage>
        <taxon>Eukaryota</taxon>
        <taxon>Fungi</taxon>
        <taxon>Fungi incertae sedis</taxon>
        <taxon>Zoopagomycota</taxon>
        <taxon>Kickxellomycotina</taxon>
        <taxon>Harpellomycetes</taxon>
        <taxon>Harpellales</taxon>
        <taxon>Legeriomycetaceae</taxon>
        <taxon>Smittium</taxon>
    </lineage>
</organism>
<dbReference type="InterPro" id="IPR036322">
    <property type="entry name" value="WD40_repeat_dom_sf"/>
</dbReference>
<evidence type="ECO:0000256" key="4">
    <source>
        <dbReference type="PROSITE-ProRule" id="PRU00221"/>
    </source>
</evidence>
<dbReference type="PROSITE" id="PS50294">
    <property type="entry name" value="WD_REPEATS_REGION"/>
    <property type="match status" value="2"/>
</dbReference>
<dbReference type="AlphaFoldDB" id="A0A2U1JAQ6"/>
<comment type="caution">
    <text evidence="7">The sequence shown here is derived from an EMBL/GenBank/DDBJ whole genome shotgun (WGS) entry which is preliminary data.</text>
</comment>
<dbReference type="InterPro" id="IPR045160">
    <property type="entry name" value="ATG16"/>
</dbReference>
<feature type="coiled-coil region" evidence="5">
    <location>
        <begin position="77"/>
        <end position="181"/>
    </location>
</feature>
<comment type="similarity">
    <text evidence="1">Belongs to the ATG16 family.</text>
</comment>
<dbReference type="CDD" id="cd22887">
    <property type="entry name" value="Atg16_CCD"/>
    <property type="match status" value="1"/>
</dbReference>
<dbReference type="InterPro" id="IPR019775">
    <property type="entry name" value="WD40_repeat_CS"/>
</dbReference>
<dbReference type="Pfam" id="PF08614">
    <property type="entry name" value="ATG16"/>
    <property type="match status" value="1"/>
</dbReference>
<gene>
    <name evidence="7" type="ORF">BB558_001850</name>
</gene>
<dbReference type="GO" id="GO:0034274">
    <property type="term" value="C:Atg12-Atg5-Atg16 complex"/>
    <property type="evidence" value="ECO:0007669"/>
    <property type="project" value="TreeGrafter"/>
</dbReference>
<dbReference type="PROSITE" id="PS00678">
    <property type="entry name" value="WD_REPEATS_1"/>
    <property type="match status" value="1"/>
</dbReference>
<dbReference type="SMART" id="SM00320">
    <property type="entry name" value="WD40"/>
    <property type="match status" value="7"/>
</dbReference>
<dbReference type="Pfam" id="PF00400">
    <property type="entry name" value="WD40"/>
    <property type="match status" value="3"/>
</dbReference>
<dbReference type="GO" id="GO:0000045">
    <property type="term" value="P:autophagosome assembly"/>
    <property type="evidence" value="ECO:0007669"/>
    <property type="project" value="InterPro"/>
</dbReference>
<dbReference type="GO" id="GO:0043495">
    <property type="term" value="F:protein-membrane adaptor activity"/>
    <property type="evidence" value="ECO:0007669"/>
    <property type="project" value="TreeGrafter"/>
</dbReference>
<keyword evidence="8" id="KW-1185">Reference proteome</keyword>
<dbReference type="InterPro" id="IPR001680">
    <property type="entry name" value="WD40_rpt"/>
</dbReference>
<dbReference type="InterPro" id="IPR013923">
    <property type="entry name" value="Autophagy-rel_prot_16_dom"/>
</dbReference>
<dbReference type="PANTHER" id="PTHR19878:SF8">
    <property type="entry name" value="AUTOPHAGY-RELATED 16, ISOFORM F"/>
    <property type="match status" value="1"/>
</dbReference>
<feature type="repeat" description="WD" evidence="4">
    <location>
        <begin position="333"/>
        <end position="374"/>
    </location>
</feature>
<keyword evidence="2 4" id="KW-0853">WD repeat</keyword>
<dbReference type="Gene3D" id="1.20.5.170">
    <property type="match status" value="1"/>
</dbReference>
<dbReference type="Proteomes" id="UP000245591">
    <property type="component" value="Unassembled WGS sequence"/>
</dbReference>
<evidence type="ECO:0000313" key="7">
    <source>
        <dbReference type="EMBL" id="PWA02038.1"/>
    </source>
</evidence>
<proteinExistence type="inferred from homology"/>
<dbReference type="EMBL" id="MBFU01000111">
    <property type="protein sequence ID" value="PWA02038.1"/>
    <property type="molecule type" value="Genomic_DNA"/>
</dbReference>
<dbReference type="SUPFAM" id="SSF50978">
    <property type="entry name" value="WD40 repeat-like"/>
    <property type="match status" value="1"/>
</dbReference>
<dbReference type="PROSITE" id="PS50082">
    <property type="entry name" value="WD_REPEATS_2"/>
    <property type="match status" value="2"/>
</dbReference>
<accession>A0A2U1JAQ6</accession>
<evidence type="ECO:0000256" key="3">
    <source>
        <dbReference type="ARBA" id="ARBA00022737"/>
    </source>
</evidence>
<dbReference type="InterPro" id="IPR015943">
    <property type="entry name" value="WD40/YVTN_repeat-like_dom_sf"/>
</dbReference>
<dbReference type="Gene3D" id="2.130.10.10">
    <property type="entry name" value="YVTN repeat-like/Quinoprotein amine dehydrogenase"/>
    <property type="match status" value="2"/>
</dbReference>
<feature type="repeat" description="WD" evidence="4">
    <location>
        <begin position="291"/>
        <end position="332"/>
    </location>
</feature>
<dbReference type="GO" id="GO:0034045">
    <property type="term" value="C:phagophore assembly site membrane"/>
    <property type="evidence" value="ECO:0007669"/>
    <property type="project" value="TreeGrafter"/>
</dbReference>
<name>A0A2U1JAQ6_SMIAN</name>
<dbReference type="PANTHER" id="PTHR19878">
    <property type="entry name" value="AUTOPHAGY PROTEIN 16-LIKE"/>
    <property type="match status" value="1"/>
</dbReference>
<evidence type="ECO:0000259" key="6">
    <source>
        <dbReference type="Pfam" id="PF08614"/>
    </source>
</evidence>
<keyword evidence="5" id="KW-0175">Coiled coil</keyword>
<evidence type="ECO:0000256" key="2">
    <source>
        <dbReference type="ARBA" id="ARBA00022574"/>
    </source>
</evidence>
<dbReference type="GO" id="GO:0000421">
    <property type="term" value="C:autophagosome membrane"/>
    <property type="evidence" value="ECO:0007669"/>
    <property type="project" value="TreeGrafter"/>
</dbReference>
<feature type="domain" description="Autophagy-related protein 16" evidence="6">
    <location>
        <begin position="13"/>
        <end position="208"/>
    </location>
</feature>
<protein>
    <recommendedName>
        <fullName evidence="6">Autophagy-related protein 16 domain-containing protein</fullName>
    </recommendedName>
</protein>
<evidence type="ECO:0000256" key="5">
    <source>
        <dbReference type="SAM" id="Coils"/>
    </source>
</evidence>
<evidence type="ECO:0000313" key="8">
    <source>
        <dbReference type="Proteomes" id="UP000245591"/>
    </source>
</evidence>
<keyword evidence="3" id="KW-0677">Repeat</keyword>